<sequence length="246" mass="26145">MRPLVDYICVSEMTAVAGAEILGVSARQVARLARAGELTVTRTVGGALLLDGASVHRLANQVRHNGRPWTPATAWAALALLSGERVDWLDASALSRLRHRLRAGGASQLCWMTRRRASVLRMRGWGTDTGLLASGVSALHDEAMSQLFDLTAVDGRVEGYVRARDLAGVVGAAGLIDDVGGDVIVRVVPEDAGYAVDHIVTAAVAVDLAESLDTRESAAGIGVLEDLLDRFRSGDTGRRVSGRRDR</sequence>
<protein>
    <recommendedName>
        <fullName evidence="3">Helix-turn-helix domain-containing protein</fullName>
    </recommendedName>
</protein>
<evidence type="ECO:0000313" key="2">
    <source>
        <dbReference type="Proteomes" id="UP000198875"/>
    </source>
</evidence>
<dbReference type="RefSeq" id="WP_245836479.1">
    <property type="nucleotide sequence ID" value="NZ_CSTD01000001.1"/>
</dbReference>
<dbReference type="EMBL" id="CSTD01000001">
    <property type="protein sequence ID" value="CPR04064.1"/>
    <property type="molecule type" value="Genomic_DNA"/>
</dbReference>
<dbReference type="AlphaFoldDB" id="A0A0U0W2Y6"/>
<evidence type="ECO:0000313" key="1">
    <source>
        <dbReference type="EMBL" id="CPR04064.1"/>
    </source>
</evidence>
<accession>A0A0U0W2Y6</accession>
<evidence type="ECO:0008006" key="3">
    <source>
        <dbReference type="Google" id="ProtNLM"/>
    </source>
</evidence>
<reference evidence="1 2" key="1">
    <citation type="submission" date="2015-03" db="EMBL/GenBank/DDBJ databases">
        <authorList>
            <person name="Murphy D."/>
        </authorList>
    </citation>
    <scope>NUCLEOTIDE SEQUENCE [LARGE SCALE GENOMIC DNA]</scope>
    <source>
        <strain evidence="1 2">DSM 44277</strain>
    </source>
</reference>
<name>A0A0U0W2Y6_MYCBE</name>
<dbReference type="Proteomes" id="UP000198875">
    <property type="component" value="Unassembled WGS sequence"/>
</dbReference>
<organism evidence="1 2">
    <name type="scientific">Mycobacterium bohemicum DSM 44277</name>
    <dbReference type="NCBI Taxonomy" id="1236609"/>
    <lineage>
        <taxon>Bacteria</taxon>
        <taxon>Bacillati</taxon>
        <taxon>Actinomycetota</taxon>
        <taxon>Actinomycetes</taxon>
        <taxon>Mycobacteriales</taxon>
        <taxon>Mycobacteriaceae</taxon>
        <taxon>Mycobacterium</taxon>
    </lineage>
</organism>
<gene>
    <name evidence="1" type="ORF">BN971_00377</name>
</gene>
<proteinExistence type="predicted"/>